<keyword evidence="4" id="KW-0862">Zinc</keyword>
<keyword evidence="3" id="KW-0378">Hydrolase</keyword>
<gene>
    <name evidence="7" type="ORF">JCM9157_4047</name>
</gene>
<evidence type="ECO:0000313" key="7">
    <source>
        <dbReference type="EMBL" id="GAE36826.1"/>
    </source>
</evidence>
<evidence type="ECO:0000259" key="6">
    <source>
        <dbReference type="Pfam" id="PF14464"/>
    </source>
</evidence>
<protein>
    <recommendedName>
        <fullName evidence="6">JAB domain-containing protein</fullName>
    </recommendedName>
</protein>
<dbReference type="EMBL" id="BAUV01000044">
    <property type="protein sequence ID" value="GAE36826.1"/>
    <property type="molecule type" value="Genomic_DNA"/>
</dbReference>
<dbReference type="OrthoDB" id="517279at2"/>
<keyword evidence="1" id="KW-0645">Protease</keyword>
<dbReference type="STRING" id="1236973.JCM9157_4047"/>
<evidence type="ECO:0000256" key="5">
    <source>
        <dbReference type="ARBA" id="ARBA00023049"/>
    </source>
</evidence>
<dbReference type="RefSeq" id="WP_035667029.1">
    <property type="nucleotide sequence ID" value="NZ_BAUV01000044.1"/>
</dbReference>
<evidence type="ECO:0000313" key="8">
    <source>
        <dbReference type="Proteomes" id="UP000018896"/>
    </source>
</evidence>
<organism evidence="7 8">
    <name type="scientific">Halalkalibacter akibai (strain ATCC 43226 / DSM 21942 / CIP 109018 / JCM 9157 / 1139)</name>
    <name type="common">Bacillus akibai</name>
    <dbReference type="NCBI Taxonomy" id="1236973"/>
    <lineage>
        <taxon>Bacteria</taxon>
        <taxon>Bacillati</taxon>
        <taxon>Bacillota</taxon>
        <taxon>Bacilli</taxon>
        <taxon>Bacillales</taxon>
        <taxon>Bacillaceae</taxon>
        <taxon>Halalkalibacter</taxon>
    </lineage>
</organism>
<dbReference type="SUPFAM" id="SSF102712">
    <property type="entry name" value="JAB1/MPN domain"/>
    <property type="match status" value="1"/>
</dbReference>
<dbReference type="Proteomes" id="UP000018896">
    <property type="component" value="Unassembled WGS sequence"/>
</dbReference>
<dbReference type="Pfam" id="PF14464">
    <property type="entry name" value="Prok-JAB"/>
    <property type="match status" value="1"/>
</dbReference>
<dbReference type="GO" id="GO:0046872">
    <property type="term" value="F:metal ion binding"/>
    <property type="evidence" value="ECO:0007669"/>
    <property type="project" value="UniProtKB-KW"/>
</dbReference>
<keyword evidence="2" id="KW-0479">Metal-binding</keyword>
<dbReference type="AlphaFoldDB" id="W4QXK4"/>
<dbReference type="eggNOG" id="COG1310">
    <property type="taxonomic scope" value="Bacteria"/>
</dbReference>
<feature type="domain" description="JAB" evidence="6">
    <location>
        <begin position="26"/>
        <end position="132"/>
    </location>
</feature>
<proteinExistence type="predicted"/>
<reference evidence="7 8" key="1">
    <citation type="journal article" date="2014" name="Genome Announc.">
        <title>Draft Genome Sequences of Three Alkaliphilic Bacillus Strains, Bacillus wakoensis JCM 9140T, Bacillus akibai JCM 9157T, and Bacillus hemicellulosilyticus JCM 9152T.</title>
        <authorList>
            <person name="Yuki M."/>
            <person name="Oshima K."/>
            <person name="Suda W."/>
            <person name="Oshida Y."/>
            <person name="Kitamura K."/>
            <person name="Iida T."/>
            <person name="Hattori M."/>
            <person name="Ohkuma M."/>
        </authorList>
    </citation>
    <scope>NUCLEOTIDE SEQUENCE [LARGE SCALE GENOMIC DNA]</scope>
    <source>
        <strain evidence="7 8">JCM 9157</strain>
    </source>
</reference>
<dbReference type="GO" id="GO:0008237">
    <property type="term" value="F:metallopeptidase activity"/>
    <property type="evidence" value="ECO:0007669"/>
    <property type="project" value="UniProtKB-KW"/>
</dbReference>
<evidence type="ECO:0000256" key="2">
    <source>
        <dbReference type="ARBA" id="ARBA00022723"/>
    </source>
</evidence>
<evidence type="ECO:0000256" key="1">
    <source>
        <dbReference type="ARBA" id="ARBA00022670"/>
    </source>
</evidence>
<comment type="caution">
    <text evidence="7">The sequence shown here is derived from an EMBL/GenBank/DDBJ whole genome shotgun (WGS) entry which is preliminary data.</text>
</comment>
<name>W4QXK4_HALA3</name>
<dbReference type="GO" id="GO:0006508">
    <property type="term" value="P:proteolysis"/>
    <property type="evidence" value="ECO:0007669"/>
    <property type="project" value="UniProtKB-KW"/>
</dbReference>
<evidence type="ECO:0000256" key="4">
    <source>
        <dbReference type="ARBA" id="ARBA00022833"/>
    </source>
</evidence>
<keyword evidence="8" id="KW-1185">Reference proteome</keyword>
<keyword evidence="5" id="KW-0482">Metalloprotease</keyword>
<sequence length="158" mass="18697">MIYETKQFQLKISEAVNNIFLQYRQLKEQDTEAGGVLLGRFLQESNNVVIDQITVPMENDTRTRFFYKKYREDHQAIVDKFWAETEGTCNYLGEWYTHPEQNPTPSAHDRNEWSKILRHTVCDSDILFFIIVGTKSMGVWIGYRDDQLIEKLIKAKLR</sequence>
<accession>W4QXK4</accession>
<dbReference type="Gene3D" id="3.40.140.10">
    <property type="entry name" value="Cytidine Deaminase, domain 2"/>
    <property type="match status" value="1"/>
</dbReference>
<dbReference type="InterPro" id="IPR028090">
    <property type="entry name" value="JAB_dom_prok"/>
</dbReference>
<evidence type="ECO:0000256" key="3">
    <source>
        <dbReference type="ARBA" id="ARBA00022801"/>
    </source>
</evidence>